<evidence type="ECO:0000256" key="1">
    <source>
        <dbReference type="ARBA" id="ARBA00005126"/>
    </source>
</evidence>
<evidence type="ECO:0000313" key="6">
    <source>
        <dbReference type="Proteomes" id="UP001162131"/>
    </source>
</evidence>
<protein>
    <recommendedName>
        <fullName evidence="3">6-pyruvoyltetrahydropterin synthase</fullName>
        <ecNumber evidence="3">4.2.3.12</ecNumber>
    </recommendedName>
</protein>
<keyword evidence="4" id="KW-0783">Tetrahydrobiopterin biosynthesis</keyword>
<evidence type="ECO:0000313" key="5">
    <source>
        <dbReference type="EMBL" id="CAG9320226.1"/>
    </source>
</evidence>
<accession>A0AAU9J1W8</accession>
<comment type="caution">
    <text evidence="5">The sequence shown here is derived from an EMBL/GenBank/DDBJ whole genome shotgun (WGS) entry which is preliminary data.</text>
</comment>
<sequence length="167" mass="19670">MKTSEFFSNTFSYKEASFSSSHYISADELLHGHEYYLTLSLQWIALNNGFNLNPNFIKSLLLEICSTFNQKIMIPEFSIDFPIEDFDDHLRINFQNIHFDFPKRNCIMLPIISTTCEELSKYFSRIILERFYQEFKSNLRIDNLRVTVAELYQQQEGTTGICIKSCN</sequence>
<dbReference type="Pfam" id="PF01242">
    <property type="entry name" value="PTPS"/>
    <property type="match status" value="1"/>
</dbReference>
<comment type="pathway">
    <text evidence="1">Cofactor biosynthesis; tetrahydrobiopterin biosynthesis; tetrahydrobiopterin from 7,8-dihydroneopterin triphosphate: step 1/3.</text>
</comment>
<keyword evidence="6" id="KW-1185">Reference proteome</keyword>
<evidence type="ECO:0000256" key="2">
    <source>
        <dbReference type="ARBA" id="ARBA00009164"/>
    </source>
</evidence>
<dbReference type="GO" id="GO:0003874">
    <property type="term" value="F:6-pyruvoyltetrahydropterin synthase activity"/>
    <property type="evidence" value="ECO:0007669"/>
    <property type="project" value="UniProtKB-EC"/>
</dbReference>
<evidence type="ECO:0000256" key="3">
    <source>
        <dbReference type="ARBA" id="ARBA00013100"/>
    </source>
</evidence>
<dbReference type="GO" id="GO:0006729">
    <property type="term" value="P:tetrahydrobiopterin biosynthetic process"/>
    <property type="evidence" value="ECO:0007669"/>
    <property type="project" value="UniProtKB-KW"/>
</dbReference>
<dbReference type="AlphaFoldDB" id="A0AAU9J1W8"/>
<name>A0AAU9J1W8_9CILI</name>
<dbReference type="InterPro" id="IPR007115">
    <property type="entry name" value="6-PTP_synth/QueD"/>
</dbReference>
<dbReference type="EMBL" id="CAJZBQ010000024">
    <property type="protein sequence ID" value="CAG9320226.1"/>
    <property type="molecule type" value="Genomic_DNA"/>
</dbReference>
<dbReference type="InterPro" id="IPR038418">
    <property type="entry name" value="6-PTP_synth/QueD_sf"/>
</dbReference>
<dbReference type="EC" id="4.2.3.12" evidence="3"/>
<comment type="similarity">
    <text evidence="2">Belongs to the PTPS family.</text>
</comment>
<reference evidence="5" key="1">
    <citation type="submission" date="2021-09" db="EMBL/GenBank/DDBJ databases">
        <authorList>
            <consortium name="AG Swart"/>
            <person name="Singh M."/>
            <person name="Singh A."/>
            <person name="Seah K."/>
            <person name="Emmerich C."/>
        </authorList>
    </citation>
    <scope>NUCLEOTIDE SEQUENCE</scope>
    <source>
        <strain evidence="5">ATCC30299</strain>
    </source>
</reference>
<organism evidence="5 6">
    <name type="scientific">Blepharisma stoltei</name>
    <dbReference type="NCBI Taxonomy" id="1481888"/>
    <lineage>
        <taxon>Eukaryota</taxon>
        <taxon>Sar</taxon>
        <taxon>Alveolata</taxon>
        <taxon>Ciliophora</taxon>
        <taxon>Postciliodesmatophora</taxon>
        <taxon>Heterotrichea</taxon>
        <taxon>Heterotrichida</taxon>
        <taxon>Blepharismidae</taxon>
        <taxon>Blepharisma</taxon>
    </lineage>
</organism>
<dbReference type="Proteomes" id="UP001162131">
    <property type="component" value="Unassembled WGS sequence"/>
</dbReference>
<evidence type="ECO:0000256" key="4">
    <source>
        <dbReference type="ARBA" id="ARBA00023007"/>
    </source>
</evidence>
<proteinExistence type="inferred from homology"/>
<dbReference type="SUPFAM" id="SSF55620">
    <property type="entry name" value="Tetrahydrobiopterin biosynthesis enzymes-like"/>
    <property type="match status" value="1"/>
</dbReference>
<dbReference type="Gene3D" id="3.30.479.10">
    <property type="entry name" value="6-pyruvoyl tetrahydropterin synthase/QueD"/>
    <property type="match status" value="1"/>
</dbReference>
<gene>
    <name evidence="5" type="ORF">BSTOLATCC_MIC25458</name>
</gene>